<evidence type="ECO:0000313" key="2">
    <source>
        <dbReference type="EMBL" id="MQM05561.1"/>
    </source>
</evidence>
<evidence type="ECO:0000256" key="1">
    <source>
        <dbReference type="SAM" id="MobiDB-lite"/>
    </source>
</evidence>
<dbReference type="Proteomes" id="UP000652761">
    <property type="component" value="Unassembled WGS sequence"/>
</dbReference>
<comment type="caution">
    <text evidence="2">The sequence shown here is derived from an EMBL/GenBank/DDBJ whole genome shotgun (WGS) entry which is preliminary data.</text>
</comment>
<keyword evidence="3" id="KW-1185">Reference proteome</keyword>
<name>A0A843WJ31_COLES</name>
<evidence type="ECO:0008006" key="4">
    <source>
        <dbReference type="Google" id="ProtNLM"/>
    </source>
</evidence>
<reference evidence="2" key="1">
    <citation type="submission" date="2017-07" db="EMBL/GenBank/DDBJ databases">
        <title>Taro Niue Genome Assembly and Annotation.</title>
        <authorList>
            <person name="Atibalentja N."/>
            <person name="Keating K."/>
            <person name="Fields C.J."/>
        </authorList>
    </citation>
    <scope>NUCLEOTIDE SEQUENCE</scope>
    <source>
        <strain evidence="2">Niue_2</strain>
        <tissue evidence="2">Leaf</tissue>
    </source>
</reference>
<dbReference type="PANTHER" id="PTHR46950:SF2">
    <property type="entry name" value="MAGNESIUM TRANSPORTER CORA-LIKE FAMILY PROTEIN"/>
    <property type="match status" value="1"/>
</dbReference>
<dbReference type="EMBL" id="NMUH01003435">
    <property type="protein sequence ID" value="MQM05561.1"/>
    <property type="molecule type" value="Genomic_DNA"/>
</dbReference>
<feature type="region of interest" description="Disordered" evidence="1">
    <location>
        <begin position="41"/>
        <end position="73"/>
    </location>
</feature>
<proteinExistence type="predicted"/>
<evidence type="ECO:0000313" key="3">
    <source>
        <dbReference type="Proteomes" id="UP000652761"/>
    </source>
</evidence>
<dbReference type="OrthoDB" id="1931410at2759"/>
<feature type="region of interest" description="Disordered" evidence="1">
    <location>
        <begin position="94"/>
        <end position="171"/>
    </location>
</feature>
<feature type="compositionally biased region" description="Basic and acidic residues" evidence="1">
    <location>
        <begin position="57"/>
        <end position="68"/>
    </location>
</feature>
<sequence length="374" mass="41653">MGGLLLPTCWDLHPVAVTVVDSGSSLCLAVLSFLSMDEKTLNRGEDNHSSSSGSRTRKQEVSKQHAGKEPLPGSELWTDGLICAFEFFRGQRYSSPSKTGPRNQSVQHRGSLLHKSQASRDSRLEPFNVSTQSSDGRSLSDSTHLPEPDDASFPRVSEVPQFGDHNGTNSRYPQRFSESHWVPIGWNRIKELVQTVKVDGSWVSQPVVFDEGEDDVTVADLAAPYWERPGGPTWWCHVDPSHHFVNTWLSNAQWLHPAISVALRDESRLISERMKHLLYEVPVRVAGGLLFELLGQSVGDPFRDEDDIPIVVRSWYAQNFLVTVLHVKGCADNVNVLGITEVQELLYAGGSCAPKSVHEVIAHLASRLSRWDDR</sequence>
<gene>
    <name evidence="2" type="ORF">Taro_038376</name>
</gene>
<feature type="compositionally biased region" description="Polar residues" evidence="1">
    <location>
        <begin position="128"/>
        <end position="143"/>
    </location>
</feature>
<accession>A0A843WJ31</accession>
<protein>
    <recommendedName>
        <fullName evidence="4">Magnesium transporter CorA-like family protein</fullName>
    </recommendedName>
</protein>
<feature type="compositionally biased region" description="Polar residues" evidence="1">
    <location>
        <begin position="94"/>
        <end position="108"/>
    </location>
</feature>
<dbReference type="PANTHER" id="PTHR46950">
    <property type="entry name" value="MAGNESIUM TRANSPORTER CORA-LIKE FAMILY PROTEIN"/>
    <property type="match status" value="1"/>
</dbReference>
<organism evidence="2 3">
    <name type="scientific">Colocasia esculenta</name>
    <name type="common">Wild taro</name>
    <name type="synonym">Arum esculentum</name>
    <dbReference type="NCBI Taxonomy" id="4460"/>
    <lineage>
        <taxon>Eukaryota</taxon>
        <taxon>Viridiplantae</taxon>
        <taxon>Streptophyta</taxon>
        <taxon>Embryophyta</taxon>
        <taxon>Tracheophyta</taxon>
        <taxon>Spermatophyta</taxon>
        <taxon>Magnoliopsida</taxon>
        <taxon>Liliopsida</taxon>
        <taxon>Araceae</taxon>
        <taxon>Aroideae</taxon>
        <taxon>Colocasieae</taxon>
        <taxon>Colocasia</taxon>
    </lineage>
</organism>
<dbReference type="AlphaFoldDB" id="A0A843WJ31"/>